<evidence type="ECO:0000313" key="5">
    <source>
        <dbReference type="Proteomes" id="UP000011115"/>
    </source>
</evidence>
<dbReference type="EnsemblPlants" id="PGSC0003DMT400037213">
    <property type="protein sequence ID" value="PGSC0003DMT400037213"/>
    <property type="gene ID" value="PGSC0003DMG401014350"/>
</dbReference>
<name>M1B504_SOLTU</name>
<dbReference type="PANTHER" id="PTHR23500">
    <property type="entry name" value="SOLUTE CARRIER FAMILY 2, FACILITATED GLUCOSE TRANSPORTER"/>
    <property type="match status" value="1"/>
</dbReference>
<dbReference type="Gramene" id="PGSC0003DMT400037213">
    <property type="protein sequence ID" value="PGSC0003DMT400037213"/>
    <property type="gene ID" value="PGSC0003DMG401014350"/>
</dbReference>
<evidence type="ECO:0000256" key="3">
    <source>
        <dbReference type="SAM" id="Phobius"/>
    </source>
</evidence>
<evidence type="ECO:0000256" key="1">
    <source>
        <dbReference type="ARBA" id="ARBA00010992"/>
    </source>
</evidence>
<evidence type="ECO:0000256" key="2">
    <source>
        <dbReference type="ARBA" id="ARBA00022448"/>
    </source>
</evidence>
<keyword evidence="5" id="KW-1185">Reference proteome</keyword>
<comment type="similarity">
    <text evidence="1">Belongs to the major facilitator superfamily. Sugar transporter (TC 2.A.1.1) family.</text>
</comment>
<keyword evidence="3" id="KW-0472">Membrane</keyword>
<dbReference type="InParanoid" id="M1B504"/>
<organism evidence="4 5">
    <name type="scientific">Solanum tuberosum</name>
    <name type="common">Potato</name>
    <dbReference type="NCBI Taxonomy" id="4113"/>
    <lineage>
        <taxon>Eukaryota</taxon>
        <taxon>Viridiplantae</taxon>
        <taxon>Streptophyta</taxon>
        <taxon>Embryophyta</taxon>
        <taxon>Tracheophyta</taxon>
        <taxon>Spermatophyta</taxon>
        <taxon>Magnoliopsida</taxon>
        <taxon>eudicotyledons</taxon>
        <taxon>Gunneridae</taxon>
        <taxon>Pentapetalae</taxon>
        <taxon>asterids</taxon>
        <taxon>lamiids</taxon>
        <taxon>Solanales</taxon>
        <taxon>Solanaceae</taxon>
        <taxon>Solanoideae</taxon>
        <taxon>Solaneae</taxon>
        <taxon>Solanum</taxon>
    </lineage>
</organism>
<dbReference type="AlphaFoldDB" id="M1B504"/>
<accession>M1B504</accession>
<evidence type="ECO:0000313" key="4">
    <source>
        <dbReference type="EnsemblPlants" id="PGSC0003DMT400037213"/>
    </source>
</evidence>
<dbReference type="PaxDb" id="4113-PGSC0003DMT400037213"/>
<dbReference type="GO" id="GO:0015144">
    <property type="term" value="F:carbohydrate transmembrane transporter activity"/>
    <property type="evidence" value="ECO:0007669"/>
    <property type="project" value="InterPro"/>
</dbReference>
<reference evidence="4" key="2">
    <citation type="submission" date="2015-06" db="UniProtKB">
        <authorList>
            <consortium name="EnsemblPlants"/>
        </authorList>
    </citation>
    <scope>IDENTIFICATION</scope>
    <source>
        <strain evidence="4">DM1-3 516 R44</strain>
    </source>
</reference>
<protein>
    <submittedName>
        <fullName evidence="4">Hexose carrier protein HEX6</fullName>
    </submittedName>
</protein>
<reference evidence="5" key="1">
    <citation type="journal article" date="2011" name="Nature">
        <title>Genome sequence and analysis of the tuber crop potato.</title>
        <authorList>
            <consortium name="The Potato Genome Sequencing Consortium"/>
        </authorList>
    </citation>
    <scope>NUCLEOTIDE SEQUENCE [LARGE SCALE GENOMIC DNA]</scope>
    <source>
        <strain evidence="5">cv. DM1-3 516 R44</strain>
    </source>
</reference>
<keyword evidence="3" id="KW-1133">Transmembrane helix</keyword>
<dbReference type="HOGENOM" id="CLU_2626769_0_0_1"/>
<keyword evidence="2" id="KW-0813">Transport</keyword>
<feature type="transmembrane region" description="Helical" evidence="3">
    <location>
        <begin position="12"/>
        <end position="36"/>
    </location>
</feature>
<sequence>MAGGLANDGEEYHGKLTCFVILACMMAAMGGVIFGYDIGISETKNLPIEKMDRVWREHWFWKRIVEENNEVIIKEEEG</sequence>
<dbReference type="Proteomes" id="UP000011115">
    <property type="component" value="Unassembled WGS sequence"/>
</dbReference>
<proteinExistence type="inferred from homology"/>
<keyword evidence="3" id="KW-0812">Transmembrane</keyword>
<dbReference type="InterPro" id="IPR045262">
    <property type="entry name" value="STP/PLT_plant"/>
</dbReference>
<dbReference type="PANTHER" id="PTHR23500:SF30">
    <property type="entry name" value="SUGAR TRANSPORT PROTEIN 3"/>
    <property type="match status" value="1"/>
</dbReference>